<keyword evidence="5 12" id="KW-0812">Transmembrane</keyword>
<dbReference type="WBParaSite" id="BXY_1610100.1">
    <property type="protein sequence ID" value="BXY_1610100.1"/>
    <property type="gene ID" value="BXY_1610100"/>
</dbReference>
<evidence type="ECO:0000313" key="17">
    <source>
        <dbReference type="Proteomes" id="UP000095284"/>
    </source>
</evidence>
<feature type="region of interest" description="Disordered" evidence="13">
    <location>
        <begin position="1"/>
        <end position="22"/>
    </location>
</feature>
<comment type="similarity">
    <text evidence="2 12">Belongs to the two pore domain potassium channel (TC 1.A.1.8) family.</text>
</comment>
<dbReference type="Proteomes" id="UP000659654">
    <property type="component" value="Unassembled WGS sequence"/>
</dbReference>
<dbReference type="GO" id="GO:0030322">
    <property type="term" value="P:stabilization of membrane potential"/>
    <property type="evidence" value="ECO:0007669"/>
    <property type="project" value="TreeGrafter"/>
</dbReference>
<dbReference type="PANTHER" id="PTHR11003">
    <property type="entry name" value="POTASSIUM CHANNEL, SUBFAMILY K"/>
    <property type="match status" value="1"/>
</dbReference>
<dbReference type="eggNOG" id="KOG1418">
    <property type="taxonomic scope" value="Eukaryota"/>
</dbReference>
<sequence length="578" mass="66762">MPRTSRNHQVYESMDEASAADQVREPLLLSHNDDFARHQSIEYSSSNNHYDPTENDISAVDRDSDIELEKYEMDDRIGEIPSGFTRRFRREGLFNPSISRSHRTESWETNDLLSPRMGRQSFPDDLLSSSCDSKDEMEEEEIEEKGFKKYAKLILPHVGLVLLTCAYTIMGAAIFFWVENPNEKATKRDQLDIIFEKQEHFVGAVLDLVSKKESSRVVWNDLATQHLHNMSDHLFIAYEKFFLTANEVKTNKTHEIWTFSSAVFFAVTVVTTIGYGNPVPITQTGRIMCVVFSLFGIPLTLVTIADMGKFLSEQLVKLYARYLRIKYWLLRRVEHQKERREKVCDDCREHRGLTPGLRIVEETRIPSMVVFAILVMYTALGGVLMSHLEPWNFFTSFYWSFITMTTVGFGDLMPKRDQHMYWILLYIVLGLAITTMCIDLVGIQYIRKIHYFGRKIQDARSALAVVGGKVVLVSELYANLMQKRTRNSARDAFIIENLYVSKHIIPFIPSDIRWIRYIDQNEMPPRSLSNSISSLELQSCRFCHSRFSISHSQSQTALDQTTNRPTENSKEPLKSSNS</sequence>
<organism evidence="17 19">
    <name type="scientific">Bursaphelenchus xylophilus</name>
    <name type="common">Pinewood nematode worm</name>
    <name type="synonym">Aphelenchoides xylophilus</name>
    <dbReference type="NCBI Taxonomy" id="6326"/>
    <lineage>
        <taxon>Eukaryota</taxon>
        <taxon>Metazoa</taxon>
        <taxon>Ecdysozoa</taxon>
        <taxon>Nematoda</taxon>
        <taxon>Chromadorea</taxon>
        <taxon>Rhabditida</taxon>
        <taxon>Tylenchina</taxon>
        <taxon>Tylenchomorpha</taxon>
        <taxon>Aphelenchoidea</taxon>
        <taxon>Aphelenchoididae</taxon>
        <taxon>Bursaphelenchus</taxon>
    </lineage>
</organism>
<evidence type="ECO:0000256" key="13">
    <source>
        <dbReference type="SAM" id="MobiDB-lite"/>
    </source>
</evidence>
<keyword evidence="10 14" id="KW-0472">Membrane</keyword>
<feature type="region of interest" description="Disordered" evidence="13">
    <location>
        <begin position="554"/>
        <end position="578"/>
    </location>
</feature>
<dbReference type="Proteomes" id="UP000095284">
    <property type="component" value="Unplaced"/>
</dbReference>
<dbReference type="EMBL" id="CAJFCV020000003">
    <property type="protein sequence ID" value="CAG9108889.1"/>
    <property type="molecule type" value="Genomic_DNA"/>
</dbReference>
<feature type="transmembrane region" description="Helical" evidence="14">
    <location>
        <begin position="256"/>
        <end position="275"/>
    </location>
</feature>
<gene>
    <name evidence="16" type="ORF">BXYJ_LOCUS6914</name>
</gene>
<evidence type="ECO:0000313" key="18">
    <source>
        <dbReference type="Proteomes" id="UP000659654"/>
    </source>
</evidence>
<evidence type="ECO:0000256" key="6">
    <source>
        <dbReference type="ARBA" id="ARBA00022826"/>
    </source>
</evidence>
<dbReference type="GO" id="GO:0022841">
    <property type="term" value="F:potassium ion leak channel activity"/>
    <property type="evidence" value="ECO:0007669"/>
    <property type="project" value="TreeGrafter"/>
</dbReference>
<dbReference type="Pfam" id="PF07885">
    <property type="entry name" value="Ion_trans_2"/>
    <property type="match status" value="2"/>
</dbReference>
<feature type="transmembrane region" description="Helical" evidence="14">
    <location>
        <begin position="365"/>
        <end position="384"/>
    </location>
</feature>
<keyword evidence="9 12" id="KW-0406">Ion transport</keyword>
<feature type="compositionally biased region" description="Polar residues" evidence="13">
    <location>
        <begin position="41"/>
        <end position="50"/>
    </location>
</feature>
<keyword evidence="8 14" id="KW-1133">Transmembrane helix</keyword>
<feature type="transmembrane region" description="Helical" evidence="14">
    <location>
        <begin position="287"/>
        <end position="305"/>
    </location>
</feature>
<evidence type="ECO:0000256" key="9">
    <source>
        <dbReference type="ARBA" id="ARBA00023065"/>
    </source>
</evidence>
<dbReference type="OrthoDB" id="297496at2759"/>
<evidence type="ECO:0000256" key="3">
    <source>
        <dbReference type="ARBA" id="ARBA00022448"/>
    </source>
</evidence>
<keyword evidence="6" id="KW-0631">Potassium channel</keyword>
<evidence type="ECO:0000256" key="11">
    <source>
        <dbReference type="ARBA" id="ARBA00023303"/>
    </source>
</evidence>
<evidence type="ECO:0000313" key="19">
    <source>
        <dbReference type="WBParaSite" id="BXY_1610100.1"/>
    </source>
</evidence>
<evidence type="ECO:0000256" key="4">
    <source>
        <dbReference type="ARBA" id="ARBA00022538"/>
    </source>
</evidence>
<evidence type="ECO:0000256" key="12">
    <source>
        <dbReference type="RuleBase" id="RU003857"/>
    </source>
</evidence>
<evidence type="ECO:0000256" key="10">
    <source>
        <dbReference type="ARBA" id="ARBA00023136"/>
    </source>
</evidence>
<dbReference type="InterPro" id="IPR003280">
    <property type="entry name" value="2pore_dom_K_chnl"/>
</dbReference>
<evidence type="ECO:0000256" key="2">
    <source>
        <dbReference type="ARBA" id="ARBA00006666"/>
    </source>
</evidence>
<dbReference type="InterPro" id="IPR003092">
    <property type="entry name" value="2pore_dom_K_chnl_TASK"/>
</dbReference>
<evidence type="ECO:0000256" key="14">
    <source>
        <dbReference type="SAM" id="Phobius"/>
    </source>
</evidence>
<comment type="subcellular location">
    <subcellularLocation>
        <location evidence="1">Membrane</location>
        <topology evidence="1">Multi-pass membrane protein</topology>
    </subcellularLocation>
</comment>
<keyword evidence="3 12" id="KW-0813">Transport</keyword>
<dbReference type="Proteomes" id="UP000582659">
    <property type="component" value="Unassembled WGS sequence"/>
</dbReference>
<evidence type="ECO:0000256" key="7">
    <source>
        <dbReference type="ARBA" id="ARBA00022958"/>
    </source>
</evidence>
<feature type="transmembrane region" description="Helical" evidence="14">
    <location>
        <begin position="391"/>
        <end position="409"/>
    </location>
</feature>
<evidence type="ECO:0000256" key="5">
    <source>
        <dbReference type="ARBA" id="ARBA00022692"/>
    </source>
</evidence>
<dbReference type="SUPFAM" id="SSF81324">
    <property type="entry name" value="Voltage-gated potassium channels"/>
    <property type="match status" value="2"/>
</dbReference>
<evidence type="ECO:0000256" key="8">
    <source>
        <dbReference type="ARBA" id="ARBA00022989"/>
    </source>
</evidence>
<dbReference type="GO" id="GO:0015271">
    <property type="term" value="F:outward rectifier potassium channel activity"/>
    <property type="evidence" value="ECO:0007669"/>
    <property type="project" value="TreeGrafter"/>
</dbReference>
<accession>A0A1I7SST3</accession>
<reference evidence="19" key="1">
    <citation type="submission" date="2016-11" db="UniProtKB">
        <authorList>
            <consortium name="WormBaseParasite"/>
        </authorList>
    </citation>
    <scope>IDENTIFICATION</scope>
</reference>
<protein>
    <submittedName>
        <fullName evidence="16">(pine wood nematode) hypothetical protein</fullName>
    </submittedName>
</protein>
<evidence type="ECO:0000259" key="15">
    <source>
        <dbReference type="Pfam" id="PF07885"/>
    </source>
</evidence>
<name>A0A1I7SST3_BURXY</name>
<proteinExistence type="inferred from homology"/>
<keyword evidence="4" id="KW-0633">Potassium transport</keyword>
<feature type="transmembrane region" description="Helical" evidence="14">
    <location>
        <begin position="153"/>
        <end position="178"/>
    </location>
</feature>
<reference evidence="16" key="2">
    <citation type="submission" date="2020-09" db="EMBL/GenBank/DDBJ databases">
        <authorList>
            <person name="Kikuchi T."/>
        </authorList>
    </citation>
    <scope>NUCLEOTIDE SEQUENCE</scope>
    <source>
        <strain evidence="16">Ka4C1</strain>
    </source>
</reference>
<dbReference type="PRINTS" id="PR01095">
    <property type="entry name" value="TASKCHANNEL"/>
</dbReference>
<feature type="region of interest" description="Disordered" evidence="13">
    <location>
        <begin position="38"/>
        <end position="57"/>
    </location>
</feature>
<keyword evidence="11 12" id="KW-0407">Ion channel</keyword>
<dbReference type="AlphaFoldDB" id="A0A1I7SST3"/>
<evidence type="ECO:0000313" key="16">
    <source>
        <dbReference type="EMBL" id="CAD5221911.1"/>
    </source>
</evidence>
<dbReference type="PANTHER" id="PTHR11003:SF333">
    <property type="entry name" value="TWIK FAMILY OF POTASSIUM CHANNELS PROTEIN 7"/>
    <property type="match status" value="1"/>
</dbReference>
<feature type="domain" description="Potassium channel" evidence="15">
    <location>
        <begin position="373"/>
        <end position="444"/>
    </location>
</feature>
<evidence type="ECO:0000256" key="1">
    <source>
        <dbReference type="ARBA" id="ARBA00004141"/>
    </source>
</evidence>
<dbReference type="GO" id="GO:0005886">
    <property type="term" value="C:plasma membrane"/>
    <property type="evidence" value="ECO:0007669"/>
    <property type="project" value="TreeGrafter"/>
</dbReference>
<feature type="compositionally biased region" description="Polar residues" evidence="13">
    <location>
        <begin position="554"/>
        <end position="566"/>
    </location>
</feature>
<dbReference type="PRINTS" id="PR01333">
    <property type="entry name" value="2POREKCHANEL"/>
</dbReference>
<feature type="domain" description="Potassium channel" evidence="15">
    <location>
        <begin position="246"/>
        <end position="312"/>
    </location>
</feature>
<feature type="transmembrane region" description="Helical" evidence="14">
    <location>
        <begin position="421"/>
        <end position="446"/>
    </location>
</feature>
<feature type="compositionally biased region" description="Basic and acidic residues" evidence="13">
    <location>
        <begin position="567"/>
        <end position="578"/>
    </location>
</feature>
<keyword evidence="18" id="KW-1185">Reference proteome</keyword>
<dbReference type="Gene3D" id="1.10.287.70">
    <property type="match status" value="1"/>
</dbReference>
<keyword evidence="7" id="KW-0630">Potassium</keyword>
<dbReference type="InterPro" id="IPR013099">
    <property type="entry name" value="K_chnl_dom"/>
</dbReference>
<dbReference type="EMBL" id="CAJFDI010000003">
    <property type="protein sequence ID" value="CAD5221911.1"/>
    <property type="molecule type" value="Genomic_DNA"/>
</dbReference>